<evidence type="ECO:0000256" key="9">
    <source>
        <dbReference type="ARBA" id="ARBA00022490"/>
    </source>
</evidence>
<comment type="similarity">
    <text evidence="4">In the N-terminal section; belongs to the GARS family.</text>
</comment>
<evidence type="ECO:0000256" key="10">
    <source>
        <dbReference type="ARBA" id="ARBA00022598"/>
    </source>
</evidence>
<dbReference type="FunFam" id="3.90.650.10:FF:000011">
    <property type="entry name" value="Phosphoribosylformylglycinamidine cyclo-ligase"/>
    <property type="match status" value="1"/>
</dbReference>
<keyword evidence="9" id="KW-0963">Cytoplasm</keyword>
<keyword evidence="16" id="KW-0511">Multifunctional enzyme</keyword>
<dbReference type="GO" id="GO:0046084">
    <property type="term" value="P:adenine biosynthetic process"/>
    <property type="evidence" value="ECO:0007669"/>
    <property type="project" value="TreeGrafter"/>
</dbReference>
<feature type="domain" description="ATP-grasp" evidence="25">
    <location>
        <begin position="120"/>
        <end position="330"/>
    </location>
</feature>
<organism evidence="26 27">
    <name type="scientific">Russula ochroleuca</name>
    <dbReference type="NCBI Taxonomy" id="152965"/>
    <lineage>
        <taxon>Eukaryota</taxon>
        <taxon>Fungi</taxon>
        <taxon>Dikarya</taxon>
        <taxon>Basidiomycota</taxon>
        <taxon>Agaricomycotina</taxon>
        <taxon>Agaricomycetes</taxon>
        <taxon>Russulales</taxon>
        <taxon>Russulaceae</taxon>
        <taxon>Russula</taxon>
    </lineage>
</organism>
<evidence type="ECO:0000256" key="21">
    <source>
        <dbReference type="ARBA" id="ARBA00033093"/>
    </source>
</evidence>
<keyword evidence="10" id="KW-0436">Ligase</keyword>
<sequence>MCCQFQYPFMALRILVLGGGGREHALVWKLHQSSLVDHIFVSPGNGGTELSPKVTNVNIPNPTFHNLSEWAITNDINLVIPGPEQPLVDGVESYFRKVGIPVFGPSALAARMEGSKAFSKAFMTRHAVPTAAFRVFTSSEVDEAIDYVRTCGHKVVLKASGLASGKGVLIPETTEDAIAGLKEIMVSHAFGSAGDEVVIEEVLVGPEISVLAFSDGYTIVPLPAAQDHKRIGEGDTGPNTGGMGAYTPAPVATPAIMDQIMRETLKPTIDGMRREGYPFVGLLFTGFMLTDSGPKVLEYNVRFGDPETEALMLLLSEDTDLAAVILACVERRLDSVAITTRQGFAVSVVLASSGYPGSFEKGKIITVGEVPFDVVVFHAGTTKAKDLVQTSGGRVIAVSAYAPSLQEALDRAYEGVGQVKFDGKVYRRDIAHRGLKAAASAASSLTYAQAGVSVDAGNALVEAIKPYVRSTRRPGADAEIGGFGGVFDLKAAGYTDPLLVSGTDGVGTKLRIAVDAGVHDTIGIDLVAMSVNDLVVQGAEPLYFLDYYGCGKLDVAVAAEVVKGIAVGCQQSGCALIGGETAEMPGMYQPGDYDLAGFAVGAVERAQLLPRDDIVQGDVLLGLPSTGLHSNGFSLVRAAVARTGISYAAPCPWDAHTTLGRALLAPTALYARTVLPSAREGLIKAMAHITGGGFVENVPRALPKSLGARIDVAKWALPPVFRWVMRAGAIAPSEMVRTFNCGIGMVLVVPGDKVGAALHALGKAGQKEVYTIGEVVGSPGVEILNTDLWKE</sequence>
<evidence type="ECO:0000259" key="25">
    <source>
        <dbReference type="PROSITE" id="PS50975"/>
    </source>
</evidence>
<dbReference type="InterPro" id="IPR011054">
    <property type="entry name" value="Rudment_hybrid_motif"/>
</dbReference>
<dbReference type="InterPro" id="IPR016185">
    <property type="entry name" value="PreATP-grasp_dom_sf"/>
</dbReference>
<dbReference type="GO" id="GO:0005524">
    <property type="term" value="F:ATP binding"/>
    <property type="evidence" value="ECO:0007669"/>
    <property type="project" value="UniProtKB-UniRule"/>
</dbReference>
<comment type="similarity">
    <text evidence="18">In the C-terminal section; belongs to the AIR synthase family.</text>
</comment>
<evidence type="ECO:0000256" key="13">
    <source>
        <dbReference type="ARBA" id="ARBA00022755"/>
    </source>
</evidence>
<dbReference type="InterPro" id="IPR013815">
    <property type="entry name" value="ATP_grasp_subdomain_1"/>
</dbReference>
<dbReference type="FunFam" id="3.30.470.20:FF:000018">
    <property type="entry name" value="Trifunctional purine biosynthetic protein adenosine-3"/>
    <property type="match status" value="1"/>
</dbReference>
<dbReference type="InterPro" id="IPR016188">
    <property type="entry name" value="PurM-like_N"/>
</dbReference>
<dbReference type="InterPro" id="IPR037123">
    <property type="entry name" value="PRibGlycinamide_synth_C_sf"/>
</dbReference>
<dbReference type="EC" id="6.3.4.13" evidence="7"/>
<dbReference type="Pfam" id="PF02844">
    <property type="entry name" value="GARS_N"/>
    <property type="match status" value="1"/>
</dbReference>
<evidence type="ECO:0000256" key="23">
    <source>
        <dbReference type="ARBA" id="ARBA00049057"/>
    </source>
</evidence>
<evidence type="ECO:0000256" key="17">
    <source>
        <dbReference type="ARBA" id="ARBA00029388"/>
    </source>
</evidence>
<dbReference type="EC" id="6.3.3.1" evidence="6"/>
<dbReference type="HAMAP" id="MF_00138">
    <property type="entry name" value="GARS"/>
    <property type="match status" value="1"/>
</dbReference>
<evidence type="ECO:0000256" key="5">
    <source>
        <dbReference type="ARBA" id="ARBA00010280"/>
    </source>
</evidence>
<evidence type="ECO:0000256" key="7">
    <source>
        <dbReference type="ARBA" id="ARBA00013255"/>
    </source>
</evidence>
<dbReference type="SMART" id="SM01210">
    <property type="entry name" value="GARS_C"/>
    <property type="match status" value="1"/>
</dbReference>
<comment type="subcellular location">
    <subcellularLocation>
        <location evidence="1">Cytoplasm</location>
    </subcellularLocation>
</comment>
<dbReference type="InterPro" id="IPR020561">
    <property type="entry name" value="PRibGlycinamid_synth_ATP-grasp"/>
</dbReference>
<evidence type="ECO:0000256" key="18">
    <source>
        <dbReference type="ARBA" id="ARBA00029444"/>
    </source>
</evidence>
<dbReference type="InterPro" id="IPR020560">
    <property type="entry name" value="PRibGlycinamide_synth_C-dom"/>
</dbReference>
<keyword evidence="14 24" id="KW-0067">ATP-binding</keyword>
<evidence type="ECO:0000256" key="8">
    <source>
        <dbReference type="ARBA" id="ARBA00020367"/>
    </source>
</evidence>
<evidence type="ECO:0000256" key="19">
    <source>
        <dbReference type="ARBA" id="ARBA00031908"/>
    </source>
</evidence>
<comment type="pathway">
    <text evidence="3">Purine metabolism; IMP biosynthesis via de novo pathway; N(1)-(5-phospho-D-ribosyl)glycinamide from 5-phospho-alpha-D-ribose 1-diphosphate: step 2/2.</text>
</comment>
<dbReference type="GO" id="GO:0005829">
    <property type="term" value="C:cytosol"/>
    <property type="evidence" value="ECO:0007669"/>
    <property type="project" value="TreeGrafter"/>
</dbReference>
<keyword evidence="15" id="KW-0464">Manganese</keyword>
<keyword evidence="13" id="KW-0658">Purine biosynthesis</keyword>
<evidence type="ECO:0000313" key="27">
    <source>
        <dbReference type="Proteomes" id="UP000759537"/>
    </source>
</evidence>
<comment type="caution">
    <text evidence="26">The sequence shown here is derived from an EMBL/GenBank/DDBJ whole genome shotgun (WGS) entry which is preliminary data.</text>
</comment>
<evidence type="ECO:0000256" key="3">
    <source>
        <dbReference type="ARBA" id="ARBA00005174"/>
    </source>
</evidence>
<dbReference type="OrthoDB" id="2018833at2759"/>
<evidence type="ECO:0000256" key="24">
    <source>
        <dbReference type="PROSITE-ProRule" id="PRU00409"/>
    </source>
</evidence>
<dbReference type="Pfam" id="PF01071">
    <property type="entry name" value="GARS_A"/>
    <property type="match status" value="1"/>
</dbReference>
<dbReference type="NCBIfam" id="TIGR00878">
    <property type="entry name" value="purM"/>
    <property type="match status" value="1"/>
</dbReference>
<evidence type="ECO:0000256" key="20">
    <source>
        <dbReference type="ARBA" id="ARBA00032931"/>
    </source>
</evidence>
<evidence type="ECO:0000256" key="22">
    <source>
        <dbReference type="ARBA" id="ARBA00047843"/>
    </source>
</evidence>
<dbReference type="GO" id="GO:0004641">
    <property type="term" value="F:phosphoribosylformylglycinamidine cyclo-ligase activity"/>
    <property type="evidence" value="ECO:0007669"/>
    <property type="project" value="UniProtKB-EC"/>
</dbReference>
<gene>
    <name evidence="26" type="ORF">DFH94DRAFT_733411</name>
</gene>
<dbReference type="InterPro" id="IPR036921">
    <property type="entry name" value="PurM-like_N_sf"/>
</dbReference>
<dbReference type="CDD" id="cd02196">
    <property type="entry name" value="PurM"/>
    <property type="match status" value="1"/>
</dbReference>
<dbReference type="SUPFAM" id="SSF56042">
    <property type="entry name" value="PurM C-terminal domain-like"/>
    <property type="match status" value="1"/>
</dbReference>
<dbReference type="Gene3D" id="3.40.50.20">
    <property type="match status" value="1"/>
</dbReference>
<dbReference type="Pfam" id="PF02769">
    <property type="entry name" value="AIRS_C"/>
    <property type="match status" value="1"/>
</dbReference>
<protein>
    <recommendedName>
        <fullName evidence="8">Phosphoribosylformylglycinamidine cyclo-ligase</fullName>
        <ecNumber evidence="6">6.3.3.1</ecNumber>
        <ecNumber evidence="7">6.3.4.13</ecNumber>
    </recommendedName>
    <alternativeName>
        <fullName evidence="20">AIR synthase</fullName>
    </alternativeName>
    <alternativeName>
        <fullName evidence="21">AIRS</fullName>
    </alternativeName>
    <alternativeName>
        <fullName evidence="19">Phosphoribosyl-aminoimidazole synthetase</fullName>
    </alternativeName>
</protein>
<dbReference type="InterPro" id="IPR020562">
    <property type="entry name" value="PRibGlycinamide_synth_N"/>
</dbReference>
<dbReference type="SUPFAM" id="SSF55326">
    <property type="entry name" value="PurM N-terminal domain-like"/>
    <property type="match status" value="1"/>
</dbReference>
<accession>A0A9P5MYN7</accession>
<dbReference type="HAMAP" id="MF_00741">
    <property type="entry name" value="AIRS"/>
    <property type="match status" value="1"/>
</dbReference>
<dbReference type="SUPFAM" id="SSF52440">
    <property type="entry name" value="PreATP-grasp domain"/>
    <property type="match status" value="1"/>
</dbReference>
<dbReference type="GO" id="GO:0006189">
    <property type="term" value="P:'de novo' IMP biosynthetic process"/>
    <property type="evidence" value="ECO:0007669"/>
    <property type="project" value="InterPro"/>
</dbReference>
<evidence type="ECO:0000313" key="26">
    <source>
        <dbReference type="EMBL" id="KAF8481849.1"/>
    </source>
</evidence>
<evidence type="ECO:0000256" key="2">
    <source>
        <dbReference type="ARBA" id="ARBA00004686"/>
    </source>
</evidence>
<proteinExistence type="inferred from homology"/>
<dbReference type="SUPFAM" id="SSF56059">
    <property type="entry name" value="Glutathione synthetase ATP-binding domain-like"/>
    <property type="match status" value="1"/>
</dbReference>
<dbReference type="Pfam" id="PF02843">
    <property type="entry name" value="GARS_C"/>
    <property type="match status" value="1"/>
</dbReference>
<reference evidence="26" key="1">
    <citation type="submission" date="2019-10" db="EMBL/GenBank/DDBJ databases">
        <authorList>
            <consortium name="DOE Joint Genome Institute"/>
            <person name="Kuo A."/>
            <person name="Miyauchi S."/>
            <person name="Kiss E."/>
            <person name="Drula E."/>
            <person name="Kohler A."/>
            <person name="Sanchez-Garcia M."/>
            <person name="Andreopoulos B."/>
            <person name="Barry K.W."/>
            <person name="Bonito G."/>
            <person name="Buee M."/>
            <person name="Carver A."/>
            <person name="Chen C."/>
            <person name="Cichocki N."/>
            <person name="Clum A."/>
            <person name="Culley D."/>
            <person name="Crous P.W."/>
            <person name="Fauchery L."/>
            <person name="Girlanda M."/>
            <person name="Hayes R."/>
            <person name="Keri Z."/>
            <person name="LaButti K."/>
            <person name="Lipzen A."/>
            <person name="Lombard V."/>
            <person name="Magnuson J."/>
            <person name="Maillard F."/>
            <person name="Morin E."/>
            <person name="Murat C."/>
            <person name="Nolan M."/>
            <person name="Ohm R."/>
            <person name="Pangilinan J."/>
            <person name="Pereira M."/>
            <person name="Perotto S."/>
            <person name="Peter M."/>
            <person name="Riley R."/>
            <person name="Sitrit Y."/>
            <person name="Stielow B."/>
            <person name="Szollosi G."/>
            <person name="Zifcakova L."/>
            <person name="Stursova M."/>
            <person name="Spatafora J.W."/>
            <person name="Tedersoo L."/>
            <person name="Vaario L.-M."/>
            <person name="Yamada A."/>
            <person name="Yan M."/>
            <person name="Wang P."/>
            <person name="Xu J."/>
            <person name="Bruns T."/>
            <person name="Baldrian P."/>
            <person name="Vilgalys R."/>
            <person name="Henrissat B."/>
            <person name="Grigoriev I.V."/>
            <person name="Hibbett D."/>
            <person name="Nagy L.G."/>
            <person name="Martin F.M."/>
        </authorList>
    </citation>
    <scope>NUCLEOTIDE SEQUENCE</scope>
    <source>
        <strain evidence="26">Prilba</strain>
    </source>
</reference>
<dbReference type="Gene3D" id="3.30.1490.20">
    <property type="entry name" value="ATP-grasp fold, A domain"/>
    <property type="match status" value="1"/>
</dbReference>
<evidence type="ECO:0000256" key="6">
    <source>
        <dbReference type="ARBA" id="ARBA00013047"/>
    </source>
</evidence>
<evidence type="ECO:0000256" key="14">
    <source>
        <dbReference type="ARBA" id="ARBA00022840"/>
    </source>
</evidence>
<comment type="pathway">
    <text evidence="2">Purine metabolism; IMP biosynthesis via de novo pathway; 5-amino-1-(5-phospho-D-ribosyl)imidazole from N(2)-formyl-N(1)-(5-phospho-D-ribosyl)glycinamide: step 2/2.</text>
</comment>
<dbReference type="AlphaFoldDB" id="A0A9P5MYN7"/>
<dbReference type="SMART" id="SM01209">
    <property type="entry name" value="GARS_A"/>
    <property type="match status" value="1"/>
</dbReference>
<reference evidence="26" key="2">
    <citation type="journal article" date="2020" name="Nat. Commun.">
        <title>Large-scale genome sequencing of mycorrhizal fungi provides insights into the early evolution of symbiotic traits.</title>
        <authorList>
            <person name="Miyauchi S."/>
            <person name="Kiss E."/>
            <person name="Kuo A."/>
            <person name="Drula E."/>
            <person name="Kohler A."/>
            <person name="Sanchez-Garcia M."/>
            <person name="Morin E."/>
            <person name="Andreopoulos B."/>
            <person name="Barry K.W."/>
            <person name="Bonito G."/>
            <person name="Buee M."/>
            <person name="Carver A."/>
            <person name="Chen C."/>
            <person name="Cichocki N."/>
            <person name="Clum A."/>
            <person name="Culley D."/>
            <person name="Crous P.W."/>
            <person name="Fauchery L."/>
            <person name="Girlanda M."/>
            <person name="Hayes R.D."/>
            <person name="Keri Z."/>
            <person name="LaButti K."/>
            <person name="Lipzen A."/>
            <person name="Lombard V."/>
            <person name="Magnuson J."/>
            <person name="Maillard F."/>
            <person name="Murat C."/>
            <person name="Nolan M."/>
            <person name="Ohm R.A."/>
            <person name="Pangilinan J."/>
            <person name="Pereira M.F."/>
            <person name="Perotto S."/>
            <person name="Peter M."/>
            <person name="Pfister S."/>
            <person name="Riley R."/>
            <person name="Sitrit Y."/>
            <person name="Stielow J.B."/>
            <person name="Szollosi G."/>
            <person name="Zifcakova L."/>
            <person name="Stursova M."/>
            <person name="Spatafora J.W."/>
            <person name="Tedersoo L."/>
            <person name="Vaario L.M."/>
            <person name="Yamada A."/>
            <person name="Yan M."/>
            <person name="Wang P."/>
            <person name="Xu J."/>
            <person name="Bruns T."/>
            <person name="Baldrian P."/>
            <person name="Vilgalys R."/>
            <person name="Dunand C."/>
            <person name="Henrissat B."/>
            <person name="Grigoriev I.V."/>
            <person name="Hibbett D."/>
            <person name="Nagy L.G."/>
            <person name="Martin F.M."/>
        </authorList>
    </citation>
    <scope>NUCLEOTIDE SEQUENCE</scope>
    <source>
        <strain evidence="26">Prilba</strain>
    </source>
</reference>
<evidence type="ECO:0000256" key="11">
    <source>
        <dbReference type="ARBA" id="ARBA00022723"/>
    </source>
</evidence>
<comment type="catalytic activity">
    <reaction evidence="23">
        <text>2-formamido-N(1)-(5-O-phospho-beta-D-ribosyl)acetamidine + ATP = 5-amino-1-(5-phospho-beta-D-ribosyl)imidazole + ADP + phosphate + H(+)</text>
        <dbReference type="Rhea" id="RHEA:23032"/>
        <dbReference type="ChEBI" id="CHEBI:15378"/>
        <dbReference type="ChEBI" id="CHEBI:30616"/>
        <dbReference type="ChEBI" id="CHEBI:43474"/>
        <dbReference type="ChEBI" id="CHEBI:137981"/>
        <dbReference type="ChEBI" id="CHEBI:147287"/>
        <dbReference type="ChEBI" id="CHEBI:456216"/>
        <dbReference type="EC" id="6.3.3.1"/>
    </reaction>
</comment>
<dbReference type="Gene3D" id="3.90.650.10">
    <property type="entry name" value="PurM-like C-terminal domain"/>
    <property type="match status" value="1"/>
</dbReference>
<dbReference type="PANTHER" id="PTHR10520">
    <property type="entry name" value="TRIFUNCTIONAL PURINE BIOSYNTHETIC PROTEIN ADENOSINE-3-RELATED"/>
    <property type="match status" value="1"/>
</dbReference>
<dbReference type="PROSITE" id="PS00184">
    <property type="entry name" value="GARS"/>
    <property type="match status" value="1"/>
</dbReference>
<dbReference type="Gene3D" id="3.30.1330.10">
    <property type="entry name" value="PurM-like, N-terminal domain"/>
    <property type="match status" value="1"/>
</dbReference>
<dbReference type="InterPro" id="IPR004733">
    <property type="entry name" value="PurM_cligase"/>
</dbReference>
<keyword evidence="11" id="KW-0479">Metal-binding</keyword>
<dbReference type="SUPFAM" id="SSF51246">
    <property type="entry name" value="Rudiment single hybrid motif"/>
    <property type="match status" value="1"/>
</dbReference>
<evidence type="ECO:0000256" key="15">
    <source>
        <dbReference type="ARBA" id="ARBA00023211"/>
    </source>
</evidence>
<comment type="function">
    <text evidence="17">Catalyzes the second and fifth step in the 'de novo' purine biosynthesis pathway; contains phosphoribosylamine--glycine ligase (GARS) and phosphoribosylformylglycinamidine cyclo-ligase (AIRS) activities.</text>
</comment>
<dbReference type="InterPro" id="IPR010918">
    <property type="entry name" value="PurM-like_C_dom"/>
</dbReference>
<dbReference type="NCBIfam" id="TIGR00877">
    <property type="entry name" value="purD"/>
    <property type="match status" value="1"/>
</dbReference>
<keyword evidence="12 24" id="KW-0547">Nucleotide-binding</keyword>
<dbReference type="Pfam" id="PF00586">
    <property type="entry name" value="AIRS"/>
    <property type="match status" value="1"/>
</dbReference>
<dbReference type="Proteomes" id="UP000759537">
    <property type="component" value="Unassembled WGS sequence"/>
</dbReference>
<evidence type="ECO:0000256" key="16">
    <source>
        <dbReference type="ARBA" id="ARBA00023268"/>
    </source>
</evidence>
<dbReference type="PROSITE" id="PS50975">
    <property type="entry name" value="ATP_GRASP"/>
    <property type="match status" value="1"/>
</dbReference>
<dbReference type="GO" id="GO:0046872">
    <property type="term" value="F:metal ion binding"/>
    <property type="evidence" value="ECO:0007669"/>
    <property type="project" value="UniProtKB-KW"/>
</dbReference>
<comment type="similarity">
    <text evidence="5">Belongs to the AIR synthase family.</text>
</comment>
<evidence type="ECO:0000256" key="12">
    <source>
        <dbReference type="ARBA" id="ARBA00022741"/>
    </source>
</evidence>
<dbReference type="InterPro" id="IPR000115">
    <property type="entry name" value="PRibGlycinamide_synth"/>
</dbReference>
<evidence type="ECO:0000256" key="4">
    <source>
        <dbReference type="ARBA" id="ARBA00007423"/>
    </source>
</evidence>
<dbReference type="GO" id="GO:0004637">
    <property type="term" value="F:phosphoribosylamine-glycine ligase activity"/>
    <property type="evidence" value="ECO:0007669"/>
    <property type="project" value="UniProtKB-EC"/>
</dbReference>
<dbReference type="Gene3D" id="3.30.470.20">
    <property type="entry name" value="ATP-grasp fold, B domain"/>
    <property type="match status" value="1"/>
</dbReference>
<dbReference type="InterPro" id="IPR020559">
    <property type="entry name" value="PRibGlycinamide_synth_CS"/>
</dbReference>
<dbReference type="FunFam" id="3.40.50.20:FF:000006">
    <property type="entry name" value="Phosphoribosylamine--glycine ligase, chloroplastic"/>
    <property type="match status" value="1"/>
</dbReference>
<dbReference type="PANTHER" id="PTHR10520:SF12">
    <property type="entry name" value="TRIFUNCTIONAL PURINE BIOSYNTHETIC PROTEIN ADENOSINE-3"/>
    <property type="match status" value="1"/>
</dbReference>
<name>A0A9P5MYN7_9AGAM</name>
<dbReference type="FunFam" id="3.90.600.10:FF:000001">
    <property type="entry name" value="Trifunctional purine biosynthetic protein adenosine-3"/>
    <property type="match status" value="1"/>
</dbReference>
<evidence type="ECO:0000256" key="1">
    <source>
        <dbReference type="ARBA" id="ARBA00004496"/>
    </source>
</evidence>
<dbReference type="Gene3D" id="3.90.600.10">
    <property type="entry name" value="Phosphoribosylglycinamide synthetase, C-terminal domain"/>
    <property type="match status" value="1"/>
</dbReference>
<dbReference type="EMBL" id="WHVB01000006">
    <property type="protein sequence ID" value="KAF8481849.1"/>
    <property type="molecule type" value="Genomic_DNA"/>
</dbReference>
<keyword evidence="27" id="KW-1185">Reference proteome</keyword>
<dbReference type="InterPro" id="IPR011761">
    <property type="entry name" value="ATP-grasp"/>
</dbReference>
<dbReference type="InterPro" id="IPR036676">
    <property type="entry name" value="PurM-like_C_sf"/>
</dbReference>
<dbReference type="FunFam" id="3.30.1330.10:FF:000001">
    <property type="entry name" value="Phosphoribosylformylglycinamidine cyclo-ligase"/>
    <property type="match status" value="1"/>
</dbReference>
<comment type="catalytic activity">
    <reaction evidence="22">
        <text>5-phospho-beta-D-ribosylamine + glycine + ATP = N(1)-(5-phospho-beta-D-ribosyl)glycinamide + ADP + phosphate + H(+)</text>
        <dbReference type="Rhea" id="RHEA:17453"/>
        <dbReference type="ChEBI" id="CHEBI:15378"/>
        <dbReference type="ChEBI" id="CHEBI:30616"/>
        <dbReference type="ChEBI" id="CHEBI:43474"/>
        <dbReference type="ChEBI" id="CHEBI:57305"/>
        <dbReference type="ChEBI" id="CHEBI:58681"/>
        <dbReference type="ChEBI" id="CHEBI:143788"/>
        <dbReference type="ChEBI" id="CHEBI:456216"/>
        <dbReference type="EC" id="6.3.4.13"/>
    </reaction>
</comment>